<gene>
    <name evidence="1" type="ORF">PoB_006030000</name>
</gene>
<dbReference type="Proteomes" id="UP000735302">
    <property type="component" value="Unassembled WGS sequence"/>
</dbReference>
<sequence>MLSARSWSGRGGALRTKAKERVEFYPLPLWCRQQDEINISLQIPGKIIHLEAPTHLNGTTDPINKYCKAIVLANISVYFVSSGSVLMAERTSVIEPYRFQAEFAVNYATLMPRFFKETALQQESVRGIQTREPQNESAESHCGTLLLFSSPPLTPEPSAVESKPNPG</sequence>
<dbReference type="AlphaFoldDB" id="A0AAV4CPH9"/>
<dbReference type="EMBL" id="BLXT01006838">
    <property type="protein sequence ID" value="GFO33795.1"/>
    <property type="molecule type" value="Genomic_DNA"/>
</dbReference>
<evidence type="ECO:0000313" key="2">
    <source>
        <dbReference type="Proteomes" id="UP000735302"/>
    </source>
</evidence>
<organism evidence="1 2">
    <name type="scientific">Plakobranchus ocellatus</name>
    <dbReference type="NCBI Taxonomy" id="259542"/>
    <lineage>
        <taxon>Eukaryota</taxon>
        <taxon>Metazoa</taxon>
        <taxon>Spiralia</taxon>
        <taxon>Lophotrochozoa</taxon>
        <taxon>Mollusca</taxon>
        <taxon>Gastropoda</taxon>
        <taxon>Heterobranchia</taxon>
        <taxon>Euthyneura</taxon>
        <taxon>Panpulmonata</taxon>
        <taxon>Sacoglossa</taxon>
        <taxon>Placobranchoidea</taxon>
        <taxon>Plakobranchidae</taxon>
        <taxon>Plakobranchus</taxon>
    </lineage>
</organism>
<name>A0AAV4CPH9_9GAST</name>
<reference evidence="1 2" key="1">
    <citation type="journal article" date="2021" name="Elife">
        <title>Chloroplast acquisition without the gene transfer in kleptoplastic sea slugs, Plakobranchus ocellatus.</title>
        <authorList>
            <person name="Maeda T."/>
            <person name="Takahashi S."/>
            <person name="Yoshida T."/>
            <person name="Shimamura S."/>
            <person name="Takaki Y."/>
            <person name="Nagai Y."/>
            <person name="Toyoda A."/>
            <person name="Suzuki Y."/>
            <person name="Arimoto A."/>
            <person name="Ishii H."/>
            <person name="Satoh N."/>
            <person name="Nishiyama T."/>
            <person name="Hasebe M."/>
            <person name="Maruyama T."/>
            <person name="Minagawa J."/>
            <person name="Obokata J."/>
            <person name="Shigenobu S."/>
        </authorList>
    </citation>
    <scope>NUCLEOTIDE SEQUENCE [LARGE SCALE GENOMIC DNA]</scope>
</reference>
<proteinExistence type="predicted"/>
<evidence type="ECO:0000313" key="1">
    <source>
        <dbReference type="EMBL" id="GFO33795.1"/>
    </source>
</evidence>
<protein>
    <submittedName>
        <fullName evidence="1">Uncharacterized protein</fullName>
    </submittedName>
</protein>
<comment type="caution">
    <text evidence="1">The sequence shown here is derived from an EMBL/GenBank/DDBJ whole genome shotgun (WGS) entry which is preliminary data.</text>
</comment>
<accession>A0AAV4CPH9</accession>
<keyword evidence="2" id="KW-1185">Reference proteome</keyword>